<organism evidence="7 8">
    <name type="scientific">Heliobacterium mobile</name>
    <name type="common">Heliobacillus mobilis</name>
    <dbReference type="NCBI Taxonomy" id="28064"/>
    <lineage>
        <taxon>Bacteria</taxon>
        <taxon>Bacillati</taxon>
        <taxon>Bacillota</taxon>
        <taxon>Clostridia</taxon>
        <taxon>Eubacteriales</taxon>
        <taxon>Heliobacteriaceae</taxon>
        <taxon>Heliobacterium</taxon>
    </lineage>
</organism>
<evidence type="ECO:0000313" key="7">
    <source>
        <dbReference type="EMBL" id="MTV50399.1"/>
    </source>
</evidence>
<feature type="active site" description="Proton donor" evidence="6">
    <location>
        <position position="144"/>
    </location>
</feature>
<sequence>MTGKQIRLGRLMKDAQGLIVVPLDHGVTVGPIHGLTHIAETVRQVTEGGADAVIVHKGLVKTIAPFLANKIELIVHLSASTTLSPEPNRKSLVSSVEQALRLGATGVSVQVNLGTPSENEMLSHLGMVAEQCDLWGLPLLAMMYVRDGSEDSEYNTEKVKHAARVAEELGADIIKVNYTGSVDSFKEVTSSVRVPIVIAGGPKQNSKEDFLKMVSAAAQAGAKGVAIGRNVFQDPNPQELSRALRDVFNPLLSQPS</sequence>
<dbReference type="Proteomes" id="UP000430670">
    <property type="component" value="Unassembled WGS sequence"/>
</dbReference>
<dbReference type="InterPro" id="IPR041720">
    <property type="entry name" value="FbaB-like"/>
</dbReference>
<dbReference type="Gene3D" id="3.20.20.70">
    <property type="entry name" value="Aldolase class I"/>
    <property type="match status" value="1"/>
</dbReference>
<dbReference type="InterPro" id="IPR013785">
    <property type="entry name" value="Aldolase_TIM"/>
</dbReference>
<reference evidence="7 8" key="1">
    <citation type="submission" date="2019-11" db="EMBL/GenBank/DDBJ databases">
        <title>Whole-genome sequence of a the green, strictly anaerobic photosynthetic bacterium Heliobacillus mobilis DSM 6151.</title>
        <authorList>
            <person name="Kyndt J.A."/>
            <person name="Meyer T.E."/>
        </authorList>
    </citation>
    <scope>NUCLEOTIDE SEQUENCE [LARGE SCALE GENOMIC DNA]</scope>
    <source>
        <strain evidence="7 8">DSM 6151</strain>
    </source>
</reference>
<dbReference type="GO" id="GO:0008652">
    <property type="term" value="P:amino acid biosynthetic process"/>
    <property type="evidence" value="ECO:0007669"/>
    <property type="project" value="UniProtKB-KW"/>
</dbReference>
<keyword evidence="2" id="KW-0808">Transferase</keyword>
<evidence type="ECO:0000256" key="3">
    <source>
        <dbReference type="ARBA" id="ARBA00023141"/>
    </source>
</evidence>
<dbReference type="InterPro" id="IPR010210">
    <property type="entry name" value="ADH_synthase"/>
</dbReference>
<dbReference type="NCBIfam" id="TIGR01949">
    <property type="entry name" value="ADH_synth"/>
    <property type="match status" value="1"/>
</dbReference>
<dbReference type="GO" id="GO:0004332">
    <property type="term" value="F:fructose-bisphosphate aldolase activity"/>
    <property type="evidence" value="ECO:0007669"/>
    <property type="project" value="InterPro"/>
</dbReference>
<dbReference type="RefSeq" id="WP_155477485.1">
    <property type="nucleotide sequence ID" value="NZ_WNKU01000024.1"/>
</dbReference>
<dbReference type="OrthoDB" id="5915071at2"/>
<evidence type="ECO:0000256" key="1">
    <source>
        <dbReference type="ARBA" id="ARBA00022605"/>
    </source>
</evidence>
<comment type="caution">
    <text evidence="7">The sequence shown here is derived from an EMBL/GenBank/DDBJ whole genome shotgun (WGS) entry which is preliminary data.</text>
</comment>
<dbReference type="PANTHER" id="PTHR47916">
    <property type="entry name" value="FRUCTOSE-BISPHOSPHATE ALDOLASE CLASS 1"/>
    <property type="match status" value="1"/>
</dbReference>
<evidence type="ECO:0000256" key="6">
    <source>
        <dbReference type="PIRSR" id="PIRSR038992-1"/>
    </source>
</evidence>
<dbReference type="NCBIfam" id="NF005556">
    <property type="entry name" value="PRK07226.1"/>
    <property type="match status" value="1"/>
</dbReference>
<dbReference type="GO" id="GO:0016836">
    <property type="term" value="F:hydro-lyase activity"/>
    <property type="evidence" value="ECO:0007669"/>
    <property type="project" value="InterPro"/>
</dbReference>
<keyword evidence="8" id="KW-1185">Reference proteome</keyword>
<gene>
    <name evidence="7" type="ORF">GJ688_15650</name>
</gene>
<dbReference type="PIRSF" id="PIRSF038992">
    <property type="entry name" value="Aldolase_Ia"/>
    <property type="match status" value="1"/>
</dbReference>
<dbReference type="InterPro" id="IPR050456">
    <property type="entry name" value="DeoC/FbaB_aldolase"/>
</dbReference>
<keyword evidence="3" id="KW-0057">Aromatic amino acid biosynthesis</keyword>
<keyword evidence="1" id="KW-0028">Amino-acid biosynthesis</keyword>
<dbReference type="Pfam" id="PF01791">
    <property type="entry name" value="DeoC"/>
    <property type="match status" value="1"/>
</dbReference>
<dbReference type="CDD" id="cd00958">
    <property type="entry name" value="DhnA"/>
    <property type="match status" value="1"/>
</dbReference>
<keyword evidence="4" id="KW-0704">Schiff base</keyword>
<dbReference type="SMART" id="SM01133">
    <property type="entry name" value="DeoC"/>
    <property type="match status" value="1"/>
</dbReference>
<evidence type="ECO:0000313" key="8">
    <source>
        <dbReference type="Proteomes" id="UP000430670"/>
    </source>
</evidence>
<evidence type="ECO:0000256" key="2">
    <source>
        <dbReference type="ARBA" id="ARBA00022679"/>
    </source>
</evidence>
<dbReference type="PANTHER" id="PTHR47916:SF1">
    <property type="entry name" value="3-HYDROXY-5-PHOSPHONOOXYPENTANE-2,4-DIONE THIOLASE"/>
    <property type="match status" value="1"/>
</dbReference>
<evidence type="ECO:0000256" key="4">
    <source>
        <dbReference type="ARBA" id="ARBA00023270"/>
    </source>
</evidence>
<dbReference type="AlphaFoldDB" id="A0A6I3SNB9"/>
<keyword evidence="7" id="KW-0456">Lyase</keyword>
<dbReference type="EMBL" id="WNKU01000024">
    <property type="protein sequence ID" value="MTV50399.1"/>
    <property type="molecule type" value="Genomic_DNA"/>
</dbReference>
<dbReference type="SUPFAM" id="SSF51569">
    <property type="entry name" value="Aldolase"/>
    <property type="match status" value="1"/>
</dbReference>
<protein>
    <recommendedName>
        <fullName evidence="5">2-amino-3,7-dideoxy-D-threo-hept-6-ulosonate synthase</fullName>
        <ecNumber evidence="5">2.2.1.10</ecNumber>
    </recommendedName>
</protein>
<accession>A0A6I3SNB9</accession>
<proteinExistence type="predicted"/>
<feature type="active site" description="Schiff-base intermediate with dihydroxyacetone-P" evidence="6">
    <location>
        <position position="175"/>
    </location>
</feature>
<dbReference type="EC" id="2.2.1.10" evidence="5"/>
<evidence type="ECO:0000256" key="5">
    <source>
        <dbReference type="NCBIfam" id="TIGR01949"/>
    </source>
</evidence>
<dbReference type="GO" id="GO:0016740">
    <property type="term" value="F:transferase activity"/>
    <property type="evidence" value="ECO:0007669"/>
    <property type="project" value="UniProtKB-KW"/>
</dbReference>
<dbReference type="InterPro" id="IPR002915">
    <property type="entry name" value="DeoC/FbaB/LacD_aldolase"/>
</dbReference>
<name>A0A6I3SNB9_HELMO</name>
<dbReference type="GO" id="GO:0009073">
    <property type="term" value="P:aromatic amino acid family biosynthetic process"/>
    <property type="evidence" value="ECO:0007669"/>
    <property type="project" value="UniProtKB-KW"/>
</dbReference>